<reference evidence="1" key="1">
    <citation type="submission" date="2021-02" db="EMBL/GenBank/DDBJ databases">
        <authorList>
            <consortium name="DOE Joint Genome Institute"/>
            <person name="Ahrendt S."/>
            <person name="Looney B.P."/>
            <person name="Miyauchi S."/>
            <person name="Morin E."/>
            <person name="Drula E."/>
            <person name="Courty P.E."/>
            <person name="Chicoki N."/>
            <person name="Fauchery L."/>
            <person name="Kohler A."/>
            <person name="Kuo A."/>
            <person name="Labutti K."/>
            <person name="Pangilinan J."/>
            <person name="Lipzen A."/>
            <person name="Riley R."/>
            <person name="Andreopoulos W."/>
            <person name="He G."/>
            <person name="Johnson J."/>
            <person name="Barry K.W."/>
            <person name="Grigoriev I.V."/>
            <person name="Nagy L."/>
            <person name="Hibbett D."/>
            <person name="Henrissat B."/>
            <person name="Matheny P.B."/>
            <person name="Labbe J."/>
            <person name="Martin F."/>
        </authorList>
    </citation>
    <scope>NUCLEOTIDE SEQUENCE</scope>
    <source>
        <strain evidence="1">EC-137</strain>
    </source>
</reference>
<evidence type="ECO:0000313" key="1">
    <source>
        <dbReference type="EMBL" id="KAI0030107.1"/>
    </source>
</evidence>
<evidence type="ECO:0000313" key="2">
    <source>
        <dbReference type="Proteomes" id="UP000814128"/>
    </source>
</evidence>
<organism evidence="1 2">
    <name type="scientific">Vararia minispora EC-137</name>
    <dbReference type="NCBI Taxonomy" id="1314806"/>
    <lineage>
        <taxon>Eukaryota</taxon>
        <taxon>Fungi</taxon>
        <taxon>Dikarya</taxon>
        <taxon>Basidiomycota</taxon>
        <taxon>Agaricomycotina</taxon>
        <taxon>Agaricomycetes</taxon>
        <taxon>Russulales</taxon>
        <taxon>Lachnocladiaceae</taxon>
        <taxon>Vararia</taxon>
    </lineage>
</organism>
<name>A0ACB8QEN1_9AGAM</name>
<gene>
    <name evidence="1" type="ORF">K488DRAFT_88078</name>
</gene>
<proteinExistence type="predicted"/>
<dbReference type="EMBL" id="MU273639">
    <property type="protein sequence ID" value="KAI0030107.1"/>
    <property type="molecule type" value="Genomic_DNA"/>
</dbReference>
<accession>A0ACB8QEN1</accession>
<protein>
    <submittedName>
        <fullName evidence="1">Uncharacterized protein</fullName>
    </submittedName>
</protein>
<sequence>MRPVVLITGCTTGSIGHALALEFSEKGYHVIATSRSLSTMQDLVARDDIDTLELDVTKADSVAAARTAVAKIVPTGRLNILVNNAGGPDMAMPAVETDIEAARALYDVNVFGAVRMIKAFAPLLLAAAPDAHIVNVGSVSSLMPVPYLSMYSSAKAALAAYTDTLRLELAPFGVKVTLAQTGPTENSTALPDFSPQVAEDSMYRAHLPVFNAAFRKANEGRMPARTYARAFVAGVPRAGSWMWLGQGVFMIWFVSTFVPRVVLGFVVTKVFGFDKLRRE</sequence>
<reference evidence="1" key="2">
    <citation type="journal article" date="2022" name="New Phytol.">
        <title>Evolutionary transition to the ectomycorrhizal habit in the genomes of a hyperdiverse lineage of mushroom-forming fungi.</title>
        <authorList>
            <person name="Looney B."/>
            <person name="Miyauchi S."/>
            <person name="Morin E."/>
            <person name="Drula E."/>
            <person name="Courty P.E."/>
            <person name="Kohler A."/>
            <person name="Kuo A."/>
            <person name="LaButti K."/>
            <person name="Pangilinan J."/>
            <person name="Lipzen A."/>
            <person name="Riley R."/>
            <person name="Andreopoulos W."/>
            <person name="He G."/>
            <person name="Johnson J."/>
            <person name="Nolan M."/>
            <person name="Tritt A."/>
            <person name="Barry K.W."/>
            <person name="Grigoriev I.V."/>
            <person name="Nagy L.G."/>
            <person name="Hibbett D."/>
            <person name="Henrissat B."/>
            <person name="Matheny P.B."/>
            <person name="Labbe J."/>
            <person name="Martin F.M."/>
        </authorList>
    </citation>
    <scope>NUCLEOTIDE SEQUENCE</scope>
    <source>
        <strain evidence="1">EC-137</strain>
    </source>
</reference>
<comment type="caution">
    <text evidence="1">The sequence shown here is derived from an EMBL/GenBank/DDBJ whole genome shotgun (WGS) entry which is preliminary data.</text>
</comment>
<dbReference type="Proteomes" id="UP000814128">
    <property type="component" value="Unassembled WGS sequence"/>
</dbReference>
<keyword evidence="2" id="KW-1185">Reference proteome</keyword>